<dbReference type="AlphaFoldDB" id="A0AAW1PWR1"/>
<keyword evidence="3" id="KW-1185">Reference proteome</keyword>
<reference evidence="2 3" key="1">
    <citation type="journal article" date="2024" name="Nat. Commun.">
        <title>Phylogenomics reveals the evolutionary origins of lichenization in chlorophyte algae.</title>
        <authorList>
            <person name="Puginier C."/>
            <person name="Libourel C."/>
            <person name="Otte J."/>
            <person name="Skaloud P."/>
            <person name="Haon M."/>
            <person name="Grisel S."/>
            <person name="Petersen M."/>
            <person name="Berrin J.G."/>
            <person name="Delaux P.M."/>
            <person name="Dal Grande F."/>
            <person name="Keller J."/>
        </authorList>
    </citation>
    <scope>NUCLEOTIDE SEQUENCE [LARGE SCALE GENOMIC DNA]</scope>
    <source>
        <strain evidence="2 3">SAG 2036</strain>
    </source>
</reference>
<evidence type="ECO:0000313" key="3">
    <source>
        <dbReference type="Proteomes" id="UP001465755"/>
    </source>
</evidence>
<comment type="caution">
    <text evidence="2">The sequence shown here is derived from an EMBL/GenBank/DDBJ whole genome shotgun (WGS) entry which is preliminary data.</text>
</comment>
<organism evidence="2 3">
    <name type="scientific">Symbiochloris irregularis</name>
    <dbReference type="NCBI Taxonomy" id="706552"/>
    <lineage>
        <taxon>Eukaryota</taxon>
        <taxon>Viridiplantae</taxon>
        <taxon>Chlorophyta</taxon>
        <taxon>core chlorophytes</taxon>
        <taxon>Trebouxiophyceae</taxon>
        <taxon>Trebouxiales</taxon>
        <taxon>Trebouxiaceae</taxon>
        <taxon>Symbiochloris</taxon>
    </lineage>
</organism>
<proteinExistence type="predicted"/>
<evidence type="ECO:0008006" key="4">
    <source>
        <dbReference type="Google" id="ProtNLM"/>
    </source>
</evidence>
<name>A0AAW1PWR1_9CHLO</name>
<protein>
    <recommendedName>
        <fullName evidence="4">BZIP domain-containing protein</fullName>
    </recommendedName>
</protein>
<sequence length="164" mass="17999">MVKPGSDLADASEFKEVKHYKQSEKARLRNGKAQAAWFSRQRKKAPKKAGHDVEESLSDLKAQRAALEARRAALSAERQTWLVSNSLVLHSLGAWIPAAEGLVVALDDPLKVAVAKVPSISNALLDVIYSVICQSFSICGFSLLTKSEVDLWSVEQATVIVRER</sequence>
<dbReference type="Proteomes" id="UP001465755">
    <property type="component" value="Unassembled WGS sequence"/>
</dbReference>
<evidence type="ECO:0000313" key="2">
    <source>
        <dbReference type="EMBL" id="KAK9812442.1"/>
    </source>
</evidence>
<evidence type="ECO:0000256" key="1">
    <source>
        <dbReference type="SAM" id="MobiDB-lite"/>
    </source>
</evidence>
<gene>
    <name evidence="2" type="ORF">WJX73_000040</name>
</gene>
<accession>A0AAW1PWR1</accession>
<feature type="region of interest" description="Disordered" evidence="1">
    <location>
        <begin position="22"/>
        <end position="52"/>
    </location>
</feature>
<dbReference type="EMBL" id="JALJOQ010000006">
    <property type="protein sequence ID" value="KAK9812442.1"/>
    <property type="molecule type" value="Genomic_DNA"/>
</dbReference>